<comment type="similarity">
    <text evidence="1">Belongs to the FAH family.</text>
</comment>
<gene>
    <name evidence="5" type="ORF">C450_06255</name>
</gene>
<dbReference type="SUPFAM" id="SSF56529">
    <property type="entry name" value="FAH"/>
    <property type="match status" value="1"/>
</dbReference>
<feature type="region of interest" description="Disordered" evidence="3">
    <location>
        <begin position="429"/>
        <end position="460"/>
    </location>
</feature>
<reference evidence="5 6" key="1">
    <citation type="journal article" date="2014" name="PLoS Genet.">
        <title>Phylogenetically driven sequencing of extremely halophilic archaea reveals strategies for static and dynamic osmo-response.</title>
        <authorList>
            <person name="Becker E.A."/>
            <person name="Seitzer P.M."/>
            <person name="Tritt A."/>
            <person name="Larsen D."/>
            <person name="Krusor M."/>
            <person name="Yao A.I."/>
            <person name="Wu D."/>
            <person name="Madern D."/>
            <person name="Eisen J.A."/>
            <person name="Darling A.E."/>
            <person name="Facciotti M.T."/>
        </authorList>
    </citation>
    <scope>NUCLEOTIDE SEQUENCE [LARGE SCALE GENOMIC DNA]</scope>
    <source>
        <strain evidence="5 6">DSM 8989</strain>
    </source>
</reference>
<evidence type="ECO:0000256" key="3">
    <source>
        <dbReference type="SAM" id="MobiDB-lite"/>
    </source>
</evidence>
<dbReference type="InterPro" id="IPR036663">
    <property type="entry name" value="Fumarylacetoacetase_C_sf"/>
</dbReference>
<keyword evidence="6" id="KW-1185">Reference proteome</keyword>
<name>M0NA09_9EURY</name>
<dbReference type="PANTHER" id="PTHR42796">
    <property type="entry name" value="FUMARYLACETOACETATE HYDROLASE DOMAIN-CONTAINING PROTEIN 2A-RELATED"/>
    <property type="match status" value="1"/>
</dbReference>
<keyword evidence="2" id="KW-0479">Metal-binding</keyword>
<protein>
    <submittedName>
        <fullName evidence="5">5-oxopent-3-ene-1,2,5-tricarboxylatedecarboxylas e</fullName>
    </submittedName>
</protein>
<evidence type="ECO:0000259" key="4">
    <source>
        <dbReference type="Pfam" id="PF01557"/>
    </source>
</evidence>
<evidence type="ECO:0000256" key="2">
    <source>
        <dbReference type="ARBA" id="ARBA00022723"/>
    </source>
</evidence>
<dbReference type="Pfam" id="PF01557">
    <property type="entry name" value="FAA_hydrolase"/>
    <property type="match status" value="1"/>
</dbReference>
<dbReference type="InterPro" id="IPR011234">
    <property type="entry name" value="Fumarylacetoacetase-like_C"/>
</dbReference>
<dbReference type="AlphaFoldDB" id="M0NA09"/>
<dbReference type="PANTHER" id="PTHR42796:SF4">
    <property type="entry name" value="FUMARYLACETOACETATE HYDROLASE DOMAIN-CONTAINING PROTEIN 2A"/>
    <property type="match status" value="1"/>
</dbReference>
<dbReference type="GO" id="GO:0019752">
    <property type="term" value="P:carboxylic acid metabolic process"/>
    <property type="evidence" value="ECO:0007669"/>
    <property type="project" value="UniProtKB-ARBA"/>
</dbReference>
<evidence type="ECO:0000313" key="5">
    <source>
        <dbReference type="EMBL" id="EMA54408.1"/>
    </source>
</evidence>
<sequence length="460" mass="50932">MQFVRYTDGTAPTWGVKDSSTIHALSGVPEGEPTLGEISNRTYRSRVTTLVESDTLTQVGADEVSLLAPVPRPGKIVCCGLNYRDHADEQDEEIPDQPMLFGKAPTAVTNPGDPIVHPDPDKEEVDYEVELGVVIGERGKDLTESEAYEHVAGYTVVNDVSGRTAQNADGQFYRGKSYDTFAPMGPTLVAGADFDPNSVDVELRVDGEVRQASSTDQFIFDVGELVAYISQSMTLRAGDVISTGTPGGVGIFRDPVEVLEPGQTTAAEIEGIGSLTNPVVDRSSRYIVTQQFLEESAQVFLPPRERCFERLRLARFGETVTCVHCGDDAVVKRGTTDKDAQQYRCKHCETYFSDLTKTIFWQHRFGLEEMFYIVKEMRSEPTAQIARDLDRDYEAVLNFVHKIQDVSGDIDEFDLYDVCEADEVYVTAGEKGLEDEDGNPRKRGLKKRGAEPSHQTNRQS</sequence>
<proteinExistence type="inferred from homology"/>
<comment type="caution">
    <text evidence="5">The sequence shown here is derived from an EMBL/GenBank/DDBJ whole genome shotgun (WGS) entry which is preliminary data.</text>
</comment>
<dbReference type="Proteomes" id="UP000011625">
    <property type="component" value="Unassembled WGS sequence"/>
</dbReference>
<evidence type="ECO:0000256" key="1">
    <source>
        <dbReference type="ARBA" id="ARBA00010211"/>
    </source>
</evidence>
<dbReference type="FunFam" id="3.90.850.10:FF:000002">
    <property type="entry name" value="2-hydroxyhepta-2,4-diene-1,7-dioate isomerase"/>
    <property type="match status" value="1"/>
</dbReference>
<dbReference type="InterPro" id="IPR051121">
    <property type="entry name" value="FAH"/>
</dbReference>
<dbReference type="PATRIC" id="fig|1227456.3.peg.1257"/>
<accession>M0NA09</accession>
<dbReference type="STRING" id="1227456.C450_06255"/>
<dbReference type="Gene3D" id="3.90.850.10">
    <property type="entry name" value="Fumarylacetoacetase-like, C-terminal domain"/>
    <property type="match status" value="1"/>
</dbReference>
<feature type="domain" description="Fumarylacetoacetase-like C-terminal" evidence="4">
    <location>
        <begin position="75"/>
        <end position="280"/>
    </location>
</feature>
<dbReference type="GO" id="GO:0016853">
    <property type="term" value="F:isomerase activity"/>
    <property type="evidence" value="ECO:0007669"/>
    <property type="project" value="UniProtKB-ARBA"/>
</dbReference>
<evidence type="ECO:0000313" key="6">
    <source>
        <dbReference type="Proteomes" id="UP000011625"/>
    </source>
</evidence>
<dbReference type="EMBL" id="AOME01000028">
    <property type="protein sequence ID" value="EMA54408.1"/>
    <property type="molecule type" value="Genomic_DNA"/>
</dbReference>
<dbReference type="GO" id="GO:0046872">
    <property type="term" value="F:metal ion binding"/>
    <property type="evidence" value="ECO:0007669"/>
    <property type="project" value="UniProtKB-KW"/>
</dbReference>
<organism evidence="5 6">
    <name type="scientific">Halococcus salifodinae DSM 8989</name>
    <dbReference type="NCBI Taxonomy" id="1227456"/>
    <lineage>
        <taxon>Archaea</taxon>
        <taxon>Methanobacteriati</taxon>
        <taxon>Methanobacteriota</taxon>
        <taxon>Stenosarchaea group</taxon>
        <taxon>Halobacteria</taxon>
        <taxon>Halobacteriales</taxon>
        <taxon>Halococcaceae</taxon>
        <taxon>Halococcus</taxon>
    </lineage>
</organism>